<evidence type="ECO:0000256" key="1">
    <source>
        <dbReference type="SAM" id="MobiDB-lite"/>
    </source>
</evidence>
<dbReference type="InParanoid" id="A0A369K1Q1"/>
<proteinExistence type="predicted"/>
<gene>
    <name evidence="2" type="ORF">Hypma_015071</name>
</gene>
<evidence type="ECO:0000313" key="2">
    <source>
        <dbReference type="EMBL" id="RDB28549.1"/>
    </source>
</evidence>
<dbReference type="STRING" id="39966.A0A369K1Q1"/>
<comment type="caution">
    <text evidence="2">The sequence shown here is derived from an EMBL/GenBank/DDBJ whole genome shotgun (WGS) entry which is preliminary data.</text>
</comment>
<name>A0A369K1Q1_HYPMA</name>
<dbReference type="AlphaFoldDB" id="A0A369K1Q1"/>
<organism evidence="2 3">
    <name type="scientific">Hypsizygus marmoreus</name>
    <name type="common">White beech mushroom</name>
    <name type="synonym">Agaricus marmoreus</name>
    <dbReference type="NCBI Taxonomy" id="39966"/>
    <lineage>
        <taxon>Eukaryota</taxon>
        <taxon>Fungi</taxon>
        <taxon>Dikarya</taxon>
        <taxon>Basidiomycota</taxon>
        <taxon>Agaricomycotina</taxon>
        <taxon>Agaricomycetes</taxon>
        <taxon>Agaricomycetidae</taxon>
        <taxon>Agaricales</taxon>
        <taxon>Tricholomatineae</taxon>
        <taxon>Lyophyllaceae</taxon>
        <taxon>Hypsizygus</taxon>
    </lineage>
</organism>
<dbReference type="Proteomes" id="UP000076154">
    <property type="component" value="Unassembled WGS sequence"/>
</dbReference>
<accession>A0A369K1Q1</accession>
<feature type="compositionally biased region" description="Polar residues" evidence="1">
    <location>
        <begin position="1"/>
        <end position="12"/>
    </location>
</feature>
<sequence>MCDSEASTSTAPPNVLRKTSKRIPPVQEALVMLTSGRSAPENLLRNTLGPNCRPSSLILLLFPRHNSLRLPTFETMPSISTIASIAGSGCTCGVQCACPGCVEHRGSEHASKSRRDCADGCGTCVDHTAGIALPTTNGSGSSAPNFLDQFFARAAALPAPPTNRKMGVGVDLDPMNIMVYPDVALGSSDRGVAFGLVSLPKLECCGGRCGCPNGVCGCGKSCDGCCAEHDGENAEQRHTPVPVERPVSVPRESPPPAPVVRSCCAGKVAAATAVDA</sequence>
<keyword evidence="3" id="KW-1185">Reference proteome</keyword>
<feature type="region of interest" description="Disordered" evidence="1">
    <location>
        <begin position="1"/>
        <end position="22"/>
    </location>
</feature>
<dbReference type="EMBL" id="LUEZ02000010">
    <property type="protein sequence ID" value="RDB28549.1"/>
    <property type="molecule type" value="Genomic_DNA"/>
</dbReference>
<protein>
    <submittedName>
        <fullName evidence="2">Uncharacterized protein</fullName>
    </submittedName>
</protein>
<evidence type="ECO:0000313" key="3">
    <source>
        <dbReference type="Proteomes" id="UP000076154"/>
    </source>
</evidence>
<reference evidence="2" key="1">
    <citation type="submission" date="2018-04" db="EMBL/GenBank/DDBJ databases">
        <title>Whole genome sequencing of Hypsizygus marmoreus.</title>
        <authorList>
            <person name="Choi I.-G."/>
            <person name="Min B."/>
            <person name="Kim J.-G."/>
            <person name="Kim S."/>
            <person name="Oh Y.-L."/>
            <person name="Kong W.-S."/>
            <person name="Park H."/>
            <person name="Jeong J."/>
            <person name="Song E.-S."/>
        </authorList>
    </citation>
    <scope>NUCLEOTIDE SEQUENCE [LARGE SCALE GENOMIC DNA]</scope>
    <source>
        <strain evidence="2">51987-8</strain>
    </source>
</reference>
<dbReference type="OrthoDB" id="5600085at2759"/>